<feature type="domain" description="CENP-V/GFA" evidence="5">
    <location>
        <begin position="5"/>
        <end position="114"/>
    </location>
</feature>
<keyword evidence="2" id="KW-0479">Metal-binding</keyword>
<evidence type="ECO:0000313" key="7">
    <source>
        <dbReference type="EMBL" id="MBV4536672.1"/>
    </source>
</evidence>
<dbReference type="EMBL" id="JAHWXS010000009">
    <property type="protein sequence ID" value="MFK5733945.1"/>
    <property type="molecule type" value="Genomic_DNA"/>
</dbReference>
<dbReference type="AlphaFoldDB" id="A0A923G0E5"/>
<keyword evidence="3" id="KW-0862">Zinc</keyword>
<evidence type="ECO:0000256" key="3">
    <source>
        <dbReference type="ARBA" id="ARBA00022833"/>
    </source>
</evidence>
<evidence type="ECO:0000256" key="1">
    <source>
        <dbReference type="ARBA" id="ARBA00005495"/>
    </source>
</evidence>
<reference evidence="8 9" key="1">
    <citation type="journal article" date="2012" name="Plant Soil">
        <title>Screening of plant growth-promoting traits in arsenic-resistant bacteria isolated from the rhizosphere of soybean plants from Argentinean agricultural soil.</title>
        <authorList>
            <person name="Wevar Oller A.L."/>
            <person name="Talano M.A."/>
            <person name="Agostini E."/>
        </authorList>
    </citation>
    <scope>NUCLEOTIDE SEQUENCE [LARGE SCALE GENOMIC DNA]</scope>
    <source>
        <strain evidence="8 9">AW4</strain>
    </source>
</reference>
<evidence type="ECO:0000256" key="4">
    <source>
        <dbReference type="ARBA" id="ARBA00023239"/>
    </source>
</evidence>
<dbReference type="GO" id="GO:0016846">
    <property type="term" value="F:carbon-sulfur lyase activity"/>
    <property type="evidence" value="ECO:0007669"/>
    <property type="project" value="InterPro"/>
</dbReference>
<dbReference type="Proteomes" id="UP001621534">
    <property type="component" value="Unassembled WGS sequence"/>
</dbReference>
<dbReference type="RefSeq" id="WP_186555105.1">
    <property type="nucleotide sequence ID" value="NZ_JABWRE020000001.1"/>
</dbReference>
<keyword evidence="9" id="KW-1185">Reference proteome</keyword>
<dbReference type="SUPFAM" id="SSF51316">
    <property type="entry name" value="Mss4-like"/>
    <property type="match status" value="1"/>
</dbReference>
<organism evidence="6">
    <name type="scientific">Pseudomonas urmiensis</name>
    <dbReference type="NCBI Taxonomy" id="2745493"/>
    <lineage>
        <taxon>Bacteria</taxon>
        <taxon>Pseudomonadati</taxon>
        <taxon>Pseudomonadota</taxon>
        <taxon>Gammaproteobacteria</taxon>
        <taxon>Pseudomonadales</taxon>
        <taxon>Pseudomonadaceae</taxon>
        <taxon>Pseudomonas</taxon>
    </lineage>
</organism>
<reference evidence="6" key="3">
    <citation type="submission" date="2020-07" db="EMBL/GenBank/DDBJ databases">
        <authorList>
            <person name="Lood C."/>
            <person name="Girard L."/>
        </authorList>
    </citation>
    <scope>NUCLEOTIDE SEQUENCE</scope>
    <source>
        <strain evidence="6">SWRI10</strain>
    </source>
</reference>
<reference evidence="6" key="2">
    <citation type="journal article" date="2020" name="Microorganisms">
        <title>Reliable Identification of Environmental Pseudomonas Isolates Using the rpoD Gene.</title>
        <authorList>
            <consortium name="The Broad Institute Genome Sequencing Platform"/>
            <person name="Girard L."/>
            <person name="Lood C."/>
            <person name="Rokni-Zadeh H."/>
            <person name="van Noort V."/>
            <person name="Lavigne R."/>
            <person name="De Mot R."/>
        </authorList>
    </citation>
    <scope>NUCLEOTIDE SEQUENCE</scope>
    <source>
        <strain evidence="6">SWRI10</strain>
    </source>
</reference>
<dbReference type="InterPro" id="IPR011057">
    <property type="entry name" value="Mss4-like_sf"/>
</dbReference>
<comment type="caution">
    <text evidence="6">The sequence shown here is derived from an EMBL/GenBank/DDBJ whole genome shotgun (WGS) entry which is preliminary data.</text>
</comment>
<dbReference type="Pfam" id="PF04828">
    <property type="entry name" value="GFA"/>
    <property type="match status" value="1"/>
</dbReference>
<dbReference type="InterPro" id="IPR006913">
    <property type="entry name" value="CENP-V/GFA"/>
</dbReference>
<protein>
    <submittedName>
        <fullName evidence="6">GFA family protein</fullName>
    </submittedName>
</protein>
<dbReference type="GO" id="GO:0046872">
    <property type="term" value="F:metal ion binding"/>
    <property type="evidence" value="ECO:0007669"/>
    <property type="project" value="UniProtKB-KW"/>
</dbReference>
<dbReference type="PROSITE" id="PS51891">
    <property type="entry name" value="CENP_V_GFA"/>
    <property type="match status" value="1"/>
</dbReference>
<evidence type="ECO:0000256" key="2">
    <source>
        <dbReference type="ARBA" id="ARBA00022723"/>
    </source>
</evidence>
<reference evidence="7" key="4">
    <citation type="submission" date="2021-06" db="EMBL/GenBank/DDBJ databases">
        <title>Updating the genus Pseudomonas: Description of 43 new species and partition of the Pseudomonas putida group.</title>
        <authorList>
            <person name="Girard L."/>
            <person name="Lood C."/>
            <person name="Vandamme P."/>
            <person name="Rokni-Zadeh H."/>
            <person name="Van Noort V."/>
            <person name="Hofte M."/>
            <person name="Lavigne R."/>
            <person name="De Mot R."/>
        </authorList>
    </citation>
    <scope>NUCLEOTIDE SEQUENCE</scope>
    <source>
        <strain evidence="7">SWRI10</strain>
    </source>
</reference>
<evidence type="ECO:0000313" key="8">
    <source>
        <dbReference type="EMBL" id="MFK5733945.1"/>
    </source>
</evidence>
<gene>
    <name evidence="7" type="ORF">HU737_011825</name>
    <name evidence="6" type="ORF">HU737_12660</name>
    <name evidence="8" type="ORF">KW869_10430</name>
</gene>
<dbReference type="Gene3D" id="3.90.1590.10">
    <property type="entry name" value="glutathione-dependent formaldehyde- activating enzyme (gfa)"/>
    <property type="match status" value="1"/>
</dbReference>
<comment type="similarity">
    <text evidence="1">Belongs to the Gfa family.</text>
</comment>
<proteinExistence type="inferred from homology"/>
<keyword evidence="4" id="KW-0456">Lyase</keyword>
<dbReference type="Proteomes" id="UP000599879">
    <property type="component" value="Unassembled WGS sequence"/>
</dbReference>
<dbReference type="EMBL" id="JABWRE010000008">
    <property type="protein sequence ID" value="MBC3441537.1"/>
    <property type="molecule type" value="Genomic_DNA"/>
</dbReference>
<evidence type="ECO:0000313" key="9">
    <source>
        <dbReference type="Proteomes" id="UP001621534"/>
    </source>
</evidence>
<dbReference type="PANTHER" id="PTHR33337">
    <property type="entry name" value="GFA DOMAIN-CONTAINING PROTEIN"/>
    <property type="match status" value="1"/>
</dbReference>
<dbReference type="PANTHER" id="PTHR33337:SF40">
    <property type="entry name" value="CENP-V_GFA DOMAIN-CONTAINING PROTEIN-RELATED"/>
    <property type="match status" value="1"/>
</dbReference>
<name>A0A923G0E5_9PSED</name>
<sequence length="129" mass="13943">MPTLYEGGCLCGAIRFAADAPAANPHHCSCRWCQQHTGALTATWVEFARNQVRWTGPGGAPDTWRSSDCSSRAFCRRCGSSLGAIDDAPTVALLLGCFDQPDSPGLEAVFHAFEDCCPVWNRPLPLTDK</sequence>
<dbReference type="EMBL" id="JABWRE020000001">
    <property type="protein sequence ID" value="MBV4536672.1"/>
    <property type="molecule type" value="Genomic_DNA"/>
</dbReference>
<reference evidence="8" key="5">
    <citation type="submission" date="2021-07" db="EMBL/GenBank/DDBJ databases">
        <authorList>
            <person name="Wevar Oller A.L."/>
            <person name="Talano M.A."/>
            <person name="Torres Tejerizo G.A."/>
            <person name="Agostini E."/>
        </authorList>
    </citation>
    <scope>NUCLEOTIDE SEQUENCE</scope>
    <source>
        <strain evidence="8">AW4</strain>
    </source>
</reference>
<evidence type="ECO:0000313" key="6">
    <source>
        <dbReference type="EMBL" id="MBC3441537.1"/>
    </source>
</evidence>
<accession>A0A923G0E5</accession>
<evidence type="ECO:0000259" key="5">
    <source>
        <dbReference type="PROSITE" id="PS51891"/>
    </source>
</evidence>